<dbReference type="InterPro" id="IPR005001">
    <property type="entry name" value="Hfq"/>
</dbReference>
<dbReference type="InterPro" id="IPR047575">
    <property type="entry name" value="Sm"/>
</dbReference>
<comment type="caution">
    <text evidence="5">The sequence shown here is derived from an EMBL/GenBank/DDBJ whole genome shotgun (WGS) entry which is preliminary data.</text>
</comment>
<comment type="subunit">
    <text evidence="3">Homohexamer.</text>
</comment>
<sequence>MGKQPNVQDTVLSTLRRTAARVTVFLINGFQLRGVITAFDPYVVVLVSDGKQQIIYKHAISTITPERPVNMEE</sequence>
<organism evidence="5 6">
    <name type="scientific">Candidatus Enterenecus faecium</name>
    <dbReference type="NCBI Taxonomy" id="2840780"/>
    <lineage>
        <taxon>Bacteria</taxon>
        <taxon>Bacillati</taxon>
        <taxon>Bacillota</taxon>
        <taxon>Clostridia</taxon>
        <taxon>Eubacteriales</taxon>
        <taxon>Candidatus Enterenecus</taxon>
    </lineage>
</organism>
<dbReference type="GO" id="GO:0003723">
    <property type="term" value="F:RNA binding"/>
    <property type="evidence" value="ECO:0007669"/>
    <property type="project" value="UniProtKB-UniRule"/>
</dbReference>
<evidence type="ECO:0000313" key="6">
    <source>
        <dbReference type="Proteomes" id="UP000886879"/>
    </source>
</evidence>
<dbReference type="InterPro" id="IPR010920">
    <property type="entry name" value="LSM_dom_sf"/>
</dbReference>
<protein>
    <recommendedName>
        <fullName evidence="3">RNA-binding protein Hfq</fullName>
    </recommendedName>
</protein>
<dbReference type="PANTHER" id="PTHR34772:SF1">
    <property type="entry name" value="RNA-BINDING PROTEIN HFQ"/>
    <property type="match status" value="1"/>
</dbReference>
<gene>
    <name evidence="3 5" type="primary">hfq</name>
    <name evidence="5" type="ORF">IAD31_03445</name>
</gene>
<dbReference type="GO" id="GO:0043487">
    <property type="term" value="P:regulation of RNA stability"/>
    <property type="evidence" value="ECO:0007669"/>
    <property type="project" value="TreeGrafter"/>
</dbReference>
<dbReference type="CDD" id="cd01716">
    <property type="entry name" value="Hfq"/>
    <property type="match status" value="1"/>
</dbReference>
<dbReference type="NCBIfam" id="NF001602">
    <property type="entry name" value="PRK00395.1"/>
    <property type="match status" value="1"/>
</dbReference>
<comment type="similarity">
    <text evidence="3">Belongs to the Hfq family.</text>
</comment>
<evidence type="ECO:0000256" key="2">
    <source>
        <dbReference type="ARBA" id="ARBA00023016"/>
    </source>
</evidence>
<comment type="function">
    <text evidence="3">RNA chaperone that binds small regulatory RNA (sRNAs) and mRNAs to facilitate mRNA translational regulation in response to envelope stress, environmental stress and changes in metabolite concentrations. Also binds with high specificity to tRNAs.</text>
</comment>
<dbReference type="NCBIfam" id="TIGR02383">
    <property type="entry name" value="Hfq"/>
    <property type="match status" value="1"/>
</dbReference>
<dbReference type="GO" id="GO:0005829">
    <property type="term" value="C:cytosol"/>
    <property type="evidence" value="ECO:0007669"/>
    <property type="project" value="TreeGrafter"/>
</dbReference>
<dbReference type="PANTHER" id="PTHR34772">
    <property type="entry name" value="RNA-BINDING PROTEIN HFQ"/>
    <property type="match status" value="1"/>
</dbReference>
<evidence type="ECO:0000259" key="4">
    <source>
        <dbReference type="PROSITE" id="PS52002"/>
    </source>
</evidence>
<feature type="domain" description="Sm" evidence="4">
    <location>
        <begin position="9"/>
        <end position="69"/>
    </location>
</feature>
<dbReference type="Gene3D" id="2.30.30.100">
    <property type="match status" value="1"/>
</dbReference>
<evidence type="ECO:0000256" key="3">
    <source>
        <dbReference type="HAMAP-Rule" id="MF_00436"/>
    </source>
</evidence>
<dbReference type="GO" id="GO:0045974">
    <property type="term" value="P:regulation of translation, ncRNA-mediated"/>
    <property type="evidence" value="ECO:0007669"/>
    <property type="project" value="TreeGrafter"/>
</dbReference>
<reference evidence="5" key="1">
    <citation type="submission" date="2020-10" db="EMBL/GenBank/DDBJ databases">
        <authorList>
            <person name="Gilroy R."/>
        </authorList>
    </citation>
    <scope>NUCLEOTIDE SEQUENCE</scope>
    <source>
        <strain evidence="5">ChiGjej2B2-12916</strain>
    </source>
</reference>
<dbReference type="EMBL" id="DVFO01000032">
    <property type="protein sequence ID" value="HIQ60635.1"/>
    <property type="molecule type" value="Genomic_DNA"/>
</dbReference>
<proteinExistence type="inferred from homology"/>
<dbReference type="PROSITE" id="PS52002">
    <property type="entry name" value="SM"/>
    <property type="match status" value="1"/>
</dbReference>
<evidence type="ECO:0000256" key="1">
    <source>
        <dbReference type="ARBA" id="ARBA00022884"/>
    </source>
</evidence>
<evidence type="ECO:0000313" key="5">
    <source>
        <dbReference type="EMBL" id="HIQ60635.1"/>
    </source>
</evidence>
<dbReference type="Proteomes" id="UP000886879">
    <property type="component" value="Unassembled WGS sequence"/>
</dbReference>
<name>A0A9D1CGG6_9FIRM</name>
<keyword evidence="2 3" id="KW-0346">Stress response</keyword>
<reference evidence="5" key="2">
    <citation type="journal article" date="2021" name="PeerJ">
        <title>Extensive microbial diversity within the chicken gut microbiome revealed by metagenomics and culture.</title>
        <authorList>
            <person name="Gilroy R."/>
            <person name="Ravi A."/>
            <person name="Getino M."/>
            <person name="Pursley I."/>
            <person name="Horton D.L."/>
            <person name="Alikhan N.F."/>
            <person name="Baker D."/>
            <person name="Gharbi K."/>
            <person name="Hall N."/>
            <person name="Watson M."/>
            <person name="Adriaenssens E.M."/>
            <person name="Foster-Nyarko E."/>
            <person name="Jarju S."/>
            <person name="Secka A."/>
            <person name="Antonio M."/>
            <person name="Oren A."/>
            <person name="Chaudhuri R.R."/>
            <person name="La Ragione R."/>
            <person name="Hildebrand F."/>
            <person name="Pallen M.J."/>
        </authorList>
    </citation>
    <scope>NUCLEOTIDE SEQUENCE</scope>
    <source>
        <strain evidence="5">ChiGjej2B2-12916</strain>
    </source>
</reference>
<accession>A0A9D1CGG6</accession>
<keyword evidence="1 3" id="KW-0694">RNA-binding</keyword>
<dbReference type="SUPFAM" id="SSF50182">
    <property type="entry name" value="Sm-like ribonucleoproteins"/>
    <property type="match status" value="1"/>
</dbReference>
<dbReference type="GO" id="GO:0006355">
    <property type="term" value="P:regulation of DNA-templated transcription"/>
    <property type="evidence" value="ECO:0007669"/>
    <property type="project" value="InterPro"/>
</dbReference>
<dbReference type="HAMAP" id="MF_00436">
    <property type="entry name" value="Hfq"/>
    <property type="match status" value="1"/>
</dbReference>
<dbReference type="Pfam" id="PF17209">
    <property type="entry name" value="Hfq"/>
    <property type="match status" value="1"/>
</dbReference>
<dbReference type="AlphaFoldDB" id="A0A9D1CGG6"/>